<reference evidence="1" key="1">
    <citation type="submission" date="2020-05" db="EMBL/GenBank/DDBJ databases">
        <authorList>
            <person name="Chiriac C."/>
            <person name="Salcher M."/>
            <person name="Ghai R."/>
            <person name="Kavagutti S V."/>
        </authorList>
    </citation>
    <scope>NUCLEOTIDE SEQUENCE</scope>
</reference>
<accession>A0A6J7X4V9</accession>
<dbReference type="EMBL" id="LR798301">
    <property type="protein sequence ID" value="CAB5222343.1"/>
    <property type="molecule type" value="Genomic_DNA"/>
</dbReference>
<organism evidence="1">
    <name type="scientific">uncultured Caudovirales phage</name>
    <dbReference type="NCBI Taxonomy" id="2100421"/>
    <lineage>
        <taxon>Viruses</taxon>
        <taxon>Duplodnaviria</taxon>
        <taxon>Heunggongvirae</taxon>
        <taxon>Uroviricota</taxon>
        <taxon>Caudoviricetes</taxon>
        <taxon>Peduoviridae</taxon>
        <taxon>Maltschvirus</taxon>
        <taxon>Maltschvirus maltsch</taxon>
    </lineage>
</organism>
<evidence type="ECO:0000313" key="1">
    <source>
        <dbReference type="EMBL" id="CAB5222343.1"/>
    </source>
</evidence>
<sequence>MRTLESFKDIHKGETIWVLGSGGSLDFLDPSFFDDKVCIGVNLVGKVFNLQNYYTFSHYHEDSQEMAESSRFVFTPRKQHGNAEEWVGEVPANVVLFETHAGQPGESFDPFGKDNPIHGLIIGASSIHGSMHLAAYMGAKHIIMVGADCGELDGKHRFTGYVQGDNPWELYNTQLSTMKQWLIEKYGCTVYSLNPFVNFNLEGVSFSGSVQIN</sequence>
<name>A0A6J7X4V9_9CAUD</name>
<gene>
    <name evidence="1" type="ORF">UFOVP361_143</name>
</gene>
<proteinExistence type="predicted"/>
<protein>
    <submittedName>
        <fullName evidence="1">Uncharacterized protein</fullName>
    </submittedName>
</protein>